<evidence type="ECO:0000313" key="4">
    <source>
        <dbReference type="Proteomes" id="UP001219525"/>
    </source>
</evidence>
<feature type="domain" description="Retrovirus-related Pol polyprotein from transposon TNT 1-94-like beta-barrel" evidence="1">
    <location>
        <begin position="7"/>
        <end position="62"/>
    </location>
</feature>
<dbReference type="InterPro" id="IPR054722">
    <property type="entry name" value="PolX-like_BBD"/>
</dbReference>
<sequence length="98" mass="10544">TYTVLDKPIPIQLGDNSEIHAVGTGTSARRIKSPTGIQTVHFTRTLHVPKLAGSLLSVGQLTAIPGVKLEFEGKVCFIKLHGVTLCEAVFKDGLYTLE</sequence>
<protein>
    <recommendedName>
        <fullName evidence="1">Retrovirus-related Pol polyprotein from transposon TNT 1-94-like beta-barrel domain-containing protein</fullName>
    </recommendedName>
</protein>
<evidence type="ECO:0000313" key="3">
    <source>
        <dbReference type="EMBL" id="KAJ7208328.1"/>
    </source>
</evidence>
<reference evidence="2" key="1">
    <citation type="submission" date="2023-03" db="EMBL/GenBank/DDBJ databases">
        <title>Massive genome expansion in bonnet fungi (Mycena s.s.) driven by repeated elements and novel gene families across ecological guilds.</title>
        <authorList>
            <consortium name="Lawrence Berkeley National Laboratory"/>
            <person name="Harder C.B."/>
            <person name="Miyauchi S."/>
            <person name="Viragh M."/>
            <person name="Kuo A."/>
            <person name="Thoen E."/>
            <person name="Andreopoulos B."/>
            <person name="Lu D."/>
            <person name="Skrede I."/>
            <person name="Drula E."/>
            <person name="Henrissat B."/>
            <person name="Morin E."/>
            <person name="Kohler A."/>
            <person name="Barry K."/>
            <person name="LaButti K."/>
            <person name="Morin E."/>
            <person name="Salamov A."/>
            <person name="Lipzen A."/>
            <person name="Mereny Z."/>
            <person name="Hegedus B."/>
            <person name="Baldrian P."/>
            <person name="Stursova M."/>
            <person name="Weitz H."/>
            <person name="Taylor A."/>
            <person name="Grigoriev I.V."/>
            <person name="Nagy L.G."/>
            <person name="Martin F."/>
            <person name="Kauserud H."/>
        </authorList>
    </citation>
    <scope>NUCLEOTIDE SEQUENCE</scope>
    <source>
        <strain evidence="2">9144</strain>
    </source>
</reference>
<feature type="non-terminal residue" evidence="2">
    <location>
        <position position="98"/>
    </location>
</feature>
<name>A0AAD6UZ88_9AGAR</name>
<accession>A0AAD6UZ88</accession>
<dbReference type="Pfam" id="PF22936">
    <property type="entry name" value="Pol_BBD"/>
    <property type="match status" value="1"/>
</dbReference>
<dbReference type="AlphaFoldDB" id="A0AAD6UZ88"/>
<organism evidence="2 4">
    <name type="scientific">Mycena pura</name>
    <dbReference type="NCBI Taxonomy" id="153505"/>
    <lineage>
        <taxon>Eukaryota</taxon>
        <taxon>Fungi</taxon>
        <taxon>Dikarya</taxon>
        <taxon>Basidiomycota</taxon>
        <taxon>Agaricomycotina</taxon>
        <taxon>Agaricomycetes</taxon>
        <taxon>Agaricomycetidae</taxon>
        <taxon>Agaricales</taxon>
        <taxon>Marasmiineae</taxon>
        <taxon>Mycenaceae</taxon>
        <taxon>Mycena</taxon>
    </lineage>
</organism>
<gene>
    <name evidence="3" type="ORF">GGX14DRAFT_314592</name>
    <name evidence="2" type="ORF">GGX14DRAFT_318794</name>
</gene>
<feature type="non-terminal residue" evidence="2">
    <location>
        <position position="1"/>
    </location>
</feature>
<dbReference type="Proteomes" id="UP001219525">
    <property type="component" value="Unassembled WGS sequence"/>
</dbReference>
<proteinExistence type="predicted"/>
<dbReference type="EMBL" id="JARJCW010000034">
    <property type="protein sequence ID" value="KAJ7208328.1"/>
    <property type="molecule type" value="Genomic_DNA"/>
</dbReference>
<evidence type="ECO:0000313" key="2">
    <source>
        <dbReference type="EMBL" id="KAJ7198097.1"/>
    </source>
</evidence>
<keyword evidence="4" id="KW-1185">Reference proteome</keyword>
<dbReference type="EMBL" id="JARJCW010000074">
    <property type="protein sequence ID" value="KAJ7198097.1"/>
    <property type="molecule type" value="Genomic_DNA"/>
</dbReference>
<evidence type="ECO:0000259" key="1">
    <source>
        <dbReference type="Pfam" id="PF22936"/>
    </source>
</evidence>
<comment type="caution">
    <text evidence="2">The sequence shown here is derived from an EMBL/GenBank/DDBJ whole genome shotgun (WGS) entry which is preliminary data.</text>
</comment>